<proteinExistence type="predicted"/>
<dbReference type="Proteomes" id="UP000183469">
    <property type="component" value="Unassembled WGS sequence"/>
</dbReference>
<sequence>MCNLSEGIYERGMSQGMAQGAENKLIEVIMNLWNAGTDMATIKIASGWTEEQIMKVVKKNKL</sequence>
<accession>A0A1H3VUM9</accession>
<organism evidence="1 2">
    <name type="scientific">Selenomonas ruminantium</name>
    <dbReference type="NCBI Taxonomy" id="971"/>
    <lineage>
        <taxon>Bacteria</taxon>
        <taxon>Bacillati</taxon>
        <taxon>Bacillota</taxon>
        <taxon>Negativicutes</taxon>
        <taxon>Selenomonadales</taxon>
        <taxon>Selenomonadaceae</taxon>
        <taxon>Selenomonas</taxon>
    </lineage>
</organism>
<dbReference type="RefSeq" id="WP_074670707.1">
    <property type="nucleotide sequence ID" value="NZ_FNQG01000002.1"/>
</dbReference>
<reference evidence="1 2" key="1">
    <citation type="submission" date="2016-10" db="EMBL/GenBank/DDBJ databases">
        <authorList>
            <person name="de Groot N.N."/>
        </authorList>
    </citation>
    <scope>NUCLEOTIDE SEQUENCE [LARGE SCALE GENOMIC DNA]</scope>
    <source>
        <strain evidence="1 2">DSM 2872</strain>
    </source>
</reference>
<gene>
    <name evidence="1" type="ORF">SAMN05660648_00546</name>
</gene>
<dbReference type="OrthoDB" id="1663583at2"/>
<name>A0A1H3VUM9_SELRU</name>
<evidence type="ECO:0000313" key="2">
    <source>
        <dbReference type="Proteomes" id="UP000183469"/>
    </source>
</evidence>
<protein>
    <submittedName>
        <fullName evidence="1">Uncharacterized protein</fullName>
    </submittedName>
</protein>
<evidence type="ECO:0000313" key="1">
    <source>
        <dbReference type="EMBL" id="SDZ77822.1"/>
    </source>
</evidence>
<dbReference type="AlphaFoldDB" id="A0A1H3VUM9"/>
<dbReference type="EMBL" id="FNQG01000002">
    <property type="protein sequence ID" value="SDZ77822.1"/>
    <property type="molecule type" value="Genomic_DNA"/>
</dbReference>